<protein>
    <submittedName>
        <fullName evidence="1">Uncharacterized protein</fullName>
    </submittedName>
</protein>
<comment type="caution">
    <text evidence="1">The sequence shown here is derived from an EMBL/GenBank/DDBJ whole genome shotgun (WGS) entry which is preliminary data.</text>
</comment>
<dbReference type="AlphaFoldDB" id="A0A314U612"/>
<evidence type="ECO:0000313" key="1">
    <source>
        <dbReference type="EMBL" id="PQM32680.1"/>
    </source>
</evidence>
<reference evidence="1 2" key="1">
    <citation type="submission" date="2018-02" db="EMBL/GenBank/DDBJ databases">
        <title>Draft genome of wild Prunus yedoensis var. nudiflora.</title>
        <authorList>
            <person name="Baek S."/>
            <person name="Kim J.-H."/>
            <person name="Choi K."/>
            <person name="Kim G.-B."/>
            <person name="Cho A."/>
            <person name="Jang H."/>
            <person name="Shin C.-H."/>
            <person name="Yu H.-J."/>
            <person name="Mun J.-H."/>
        </authorList>
    </citation>
    <scope>NUCLEOTIDE SEQUENCE [LARGE SCALE GENOMIC DNA]</scope>
    <source>
        <strain evidence="2">cv. Jeju island</strain>
        <tissue evidence="1">Leaf</tissue>
    </source>
</reference>
<name>A0A314U612_PRUYE</name>
<gene>
    <name evidence="1" type="ORF">Pyn_30629</name>
</gene>
<organism evidence="1 2">
    <name type="scientific">Prunus yedoensis var. nudiflora</name>
    <dbReference type="NCBI Taxonomy" id="2094558"/>
    <lineage>
        <taxon>Eukaryota</taxon>
        <taxon>Viridiplantae</taxon>
        <taxon>Streptophyta</taxon>
        <taxon>Embryophyta</taxon>
        <taxon>Tracheophyta</taxon>
        <taxon>Spermatophyta</taxon>
        <taxon>Magnoliopsida</taxon>
        <taxon>eudicotyledons</taxon>
        <taxon>Gunneridae</taxon>
        <taxon>Pentapetalae</taxon>
        <taxon>rosids</taxon>
        <taxon>fabids</taxon>
        <taxon>Rosales</taxon>
        <taxon>Rosaceae</taxon>
        <taxon>Amygdaloideae</taxon>
        <taxon>Amygdaleae</taxon>
        <taxon>Prunus</taxon>
    </lineage>
</organism>
<dbReference type="Proteomes" id="UP000250321">
    <property type="component" value="Unassembled WGS sequence"/>
</dbReference>
<accession>A0A314U612</accession>
<evidence type="ECO:0000313" key="2">
    <source>
        <dbReference type="Proteomes" id="UP000250321"/>
    </source>
</evidence>
<dbReference type="EMBL" id="PJQY01004000">
    <property type="protein sequence ID" value="PQM32680.1"/>
    <property type="molecule type" value="Genomic_DNA"/>
</dbReference>
<keyword evidence="2" id="KW-1185">Reference proteome</keyword>
<sequence length="145" mass="16250">MFSDEEKQMGRQNLMICRLFATSTCGMALRIFEFCIIPLVGSDLGLSLPKLQRSQASEEWPGFQRRPSCGGWECLEHEAMVVLHVNDDKIVAGGAIDLGEGWGERDEVFGAVEVWLEKVVDLMGEEVAMRFSVLTGGYFGWRWVG</sequence>
<proteinExistence type="predicted"/>